<organism evidence="1">
    <name type="scientific">Siphoviridae sp. ct7GD8</name>
    <dbReference type="NCBI Taxonomy" id="2827785"/>
    <lineage>
        <taxon>Viruses</taxon>
        <taxon>Duplodnaviria</taxon>
        <taxon>Heunggongvirae</taxon>
        <taxon>Uroviricota</taxon>
        <taxon>Caudoviricetes</taxon>
    </lineage>
</organism>
<accession>A0A8S5T5B6</accession>
<sequence length="143" mass="15698">MRYRKKPVVIEAVRWFGGNTQEILSFCGGDASEKDGTLCIDTLEGTFRASVGDYIVRGVNGEFYPCKPDIFAATYEAAGRRTADAIQTVEAILKRGNDAEIRRKGDGVVVLEVQKKIKYNSNEQSPGGGVGYGPGQFTAYREY</sequence>
<evidence type="ECO:0000313" key="1">
    <source>
        <dbReference type="EMBL" id="DAF58532.1"/>
    </source>
</evidence>
<reference evidence="1" key="1">
    <citation type="journal article" date="2021" name="Proc. Natl. Acad. Sci. U.S.A.">
        <title>A Catalog of Tens of Thousands of Viruses from Human Metagenomes Reveals Hidden Associations with Chronic Diseases.</title>
        <authorList>
            <person name="Tisza M.J."/>
            <person name="Buck C.B."/>
        </authorList>
    </citation>
    <scope>NUCLEOTIDE SEQUENCE</scope>
    <source>
        <strain evidence="1">Ct7GD8</strain>
    </source>
</reference>
<proteinExistence type="predicted"/>
<dbReference type="EMBL" id="BK032754">
    <property type="protein sequence ID" value="DAF58532.1"/>
    <property type="molecule type" value="Genomic_DNA"/>
</dbReference>
<protein>
    <submittedName>
        <fullName evidence="1">PGDYG protein</fullName>
    </submittedName>
</protein>
<name>A0A8S5T5B6_9CAUD</name>